<dbReference type="EMBL" id="CP036422">
    <property type="protein sequence ID" value="QFU77576.1"/>
    <property type="molecule type" value="Genomic_DNA"/>
</dbReference>
<dbReference type="KEGG" id="halc:EY643_18915"/>
<dbReference type="Proteomes" id="UP000326287">
    <property type="component" value="Chromosome"/>
</dbReference>
<dbReference type="AlphaFoldDB" id="A0A5P9NQ10"/>
<feature type="chain" id="PRO_5024995103" evidence="1">
    <location>
        <begin position="24"/>
        <end position="339"/>
    </location>
</feature>
<keyword evidence="1" id="KW-0732">Signal</keyword>
<dbReference type="SUPFAM" id="SSF56935">
    <property type="entry name" value="Porins"/>
    <property type="match status" value="1"/>
</dbReference>
<protein>
    <submittedName>
        <fullName evidence="2">Uncharacterized protein</fullName>
    </submittedName>
</protein>
<accession>A0A5P9NQ10</accession>
<keyword evidence="3" id="KW-1185">Reference proteome</keyword>
<sequence>MPRFIRRIAALCLATMFAQPLWSKESPEPTFEERPIRNSSTYPSLEERELGNPVIKKTGEPAIWEHPLPFFAQDVIDLGFELPKPFGLAVIPNRIVQELSLSDLSIRFNDQPWEDIDFVTFDTPEASNNNVQLKFDAWVFPFMNLYAVYGKMRGEGDIPIEVEGRGLLEYIGINCDGILAPAACQRTIRGTAEPDYDGESFSLGMNLAMGWERFFVTLPLTYTWSDVNIFPEKVETIFISPRFGVTGDVEEMGTLAVFIGASYLKADVDVTGSLEFDTSGIPGLGDQTTLDFEITQKTADRWNYLLGFNWDITRSWSVMGEIGAGGSRQNFLASVTWRF</sequence>
<gene>
    <name evidence="2" type="ORF">EY643_18915</name>
</gene>
<organism evidence="2 3">
    <name type="scientific">Halioglobus maricola</name>
    <dbReference type="NCBI Taxonomy" id="2601894"/>
    <lineage>
        <taxon>Bacteria</taxon>
        <taxon>Pseudomonadati</taxon>
        <taxon>Pseudomonadota</taxon>
        <taxon>Gammaproteobacteria</taxon>
        <taxon>Cellvibrionales</taxon>
        <taxon>Halieaceae</taxon>
        <taxon>Halioglobus</taxon>
    </lineage>
</organism>
<evidence type="ECO:0000256" key="1">
    <source>
        <dbReference type="SAM" id="SignalP"/>
    </source>
</evidence>
<feature type="signal peptide" evidence="1">
    <location>
        <begin position="1"/>
        <end position="23"/>
    </location>
</feature>
<dbReference type="RefSeq" id="WP_153240723.1">
    <property type="nucleotide sequence ID" value="NZ_CP036422.1"/>
</dbReference>
<reference evidence="2 3" key="1">
    <citation type="submission" date="2019-02" db="EMBL/GenBank/DDBJ databases">
        <authorList>
            <person name="Li S.-H."/>
        </authorList>
    </citation>
    <scope>NUCLEOTIDE SEQUENCE [LARGE SCALE GENOMIC DNA]</scope>
    <source>
        <strain evidence="2 3">IMCC14385</strain>
    </source>
</reference>
<dbReference type="OrthoDB" id="7593840at2"/>
<evidence type="ECO:0000313" key="2">
    <source>
        <dbReference type="EMBL" id="QFU77576.1"/>
    </source>
</evidence>
<evidence type="ECO:0000313" key="3">
    <source>
        <dbReference type="Proteomes" id="UP000326287"/>
    </source>
</evidence>
<proteinExistence type="predicted"/>
<name>A0A5P9NQ10_9GAMM</name>